<reference evidence="3" key="1">
    <citation type="submission" date="2021-02" db="EMBL/GenBank/DDBJ databases">
        <authorList>
            <person name="Nowell W R."/>
        </authorList>
    </citation>
    <scope>NUCLEOTIDE SEQUENCE</scope>
</reference>
<feature type="signal peptide" evidence="2">
    <location>
        <begin position="1"/>
        <end position="18"/>
    </location>
</feature>
<evidence type="ECO:0000256" key="1">
    <source>
        <dbReference type="SAM" id="MobiDB-lite"/>
    </source>
</evidence>
<feature type="compositionally biased region" description="Basic residues" evidence="1">
    <location>
        <begin position="452"/>
        <end position="462"/>
    </location>
</feature>
<dbReference type="Proteomes" id="UP000663891">
    <property type="component" value="Unassembled WGS sequence"/>
</dbReference>
<evidence type="ECO:0008006" key="5">
    <source>
        <dbReference type="Google" id="ProtNLM"/>
    </source>
</evidence>
<accession>A0A814XC75</accession>
<name>A0A814XC75_9BILA</name>
<dbReference type="OrthoDB" id="10019138at2759"/>
<comment type="caution">
    <text evidence="3">The sequence shown here is derived from an EMBL/GenBank/DDBJ whole genome shotgun (WGS) entry which is preliminary data.</text>
</comment>
<feature type="compositionally biased region" description="Acidic residues" evidence="1">
    <location>
        <begin position="476"/>
        <end position="502"/>
    </location>
</feature>
<feature type="chain" id="PRO_5032776835" description="EF-hand domain-containing protein" evidence="2">
    <location>
        <begin position="19"/>
        <end position="509"/>
    </location>
</feature>
<dbReference type="EMBL" id="CAJNON010000358">
    <property type="protein sequence ID" value="CAF1217380.1"/>
    <property type="molecule type" value="Genomic_DNA"/>
</dbReference>
<keyword evidence="2" id="KW-0732">Signal</keyword>
<proteinExistence type="predicted"/>
<protein>
    <recommendedName>
        <fullName evidence="5">EF-hand domain-containing protein</fullName>
    </recommendedName>
</protein>
<evidence type="ECO:0000313" key="4">
    <source>
        <dbReference type="Proteomes" id="UP000663891"/>
    </source>
</evidence>
<evidence type="ECO:0000256" key="2">
    <source>
        <dbReference type="SAM" id="SignalP"/>
    </source>
</evidence>
<sequence length="509" mass="59367">MWYMLLFILLGSTSLIFGETITNIERIEERLEQSDKQLIIKGFYEPPEAGIYLNNYYVQDSPHKLILTSEITKFIHEWTPRLLALDPTGPYYFSKLSDSSVPEKDLNLLSYLLAIESNRTVDFPFINVVPKTHRNAIPLLSIFRCSEHVYPTSEPFFHNVELMIGPGKTELPVQQYSKIYSQLYCSLYGYPHFILMNQAKQSKLTYNTETLLSEDKLPEIEYYSTDLTPGMCIFVPPEFATGIQFNNSLSLVFTLKKIEKPSSNDEILPCNITGETTLDKIDFTINDEFNMTEIGLMVYFYQYLNPPMFDLHYTSETFFNKIQNDRNVSQLIMQWTPELIDLMKITLFKQLDMNNDDKFSIDDYFEVRQANLLQIHSSIYDILERIRGYAVAQFNELNDKISKFSEQFKSMEFEGNAQEALESLLANLPDQVKERLGESVDLEQVLSNVKDKRPKRPSRSKQRAREDDSSILFDKQDDDEIISNFEQEEEEEITAEPFIDENEPYRTDL</sequence>
<dbReference type="AlphaFoldDB" id="A0A814XC75"/>
<gene>
    <name evidence="3" type="ORF">VCS650_LOCUS26520</name>
</gene>
<organism evidence="3 4">
    <name type="scientific">Adineta steineri</name>
    <dbReference type="NCBI Taxonomy" id="433720"/>
    <lineage>
        <taxon>Eukaryota</taxon>
        <taxon>Metazoa</taxon>
        <taxon>Spiralia</taxon>
        <taxon>Gnathifera</taxon>
        <taxon>Rotifera</taxon>
        <taxon>Eurotatoria</taxon>
        <taxon>Bdelloidea</taxon>
        <taxon>Adinetida</taxon>
        <taxon>Adinetidae</taxon>
        <taxon>Adineta</taxon>
    </lineage>
</organism>
<feature type="region of interest" description="Disordered" evidence="1">
    <location>
        <begin position="450"/>
        <end position="509"/>
    </location>
</feature>
<evidence type="ECO:0000313" key="3">
    <source>
        <dbReference type="EMBL" id="CAF1217380.1"/>
    </source>
</evidence>